<sequence>MSPRALLAPFALALFAAGCAAPGSYPSLLPRAAESASLEEPVVSAPPAPAADPALDARIAAVLTKLAERTAAFDTAAAAAERLVARAGNAPAGSEAWLDAQVALAELDARRSAAVEIGSDLEDLASERALALLPDYAQLTAAVEQVRAAAQSQAARITAFQTRLAPA</sequence>
<comment type="caution">
    <text evidence="2">The sequence shown here is derived from an EMBL/GenBank/DDBJ whole genome shotgun (WGS) entry which is preliminary data.</text>
</comment>
<dbReference type="AlphaFoldDB" id="A0A1V2ERH5"/>
<evidence type="ECO:0000313" key="3">
    <source>
        <dbReference type="Proteomes" id="UP000188729"/>
    </source>
</evidence>
<organism evidence="2 3">
    <name type="scientific">Sphingomonas jeddahensis</name>
    <dbReference type="NCBI Taxonomy" id="1915074"/>
    <lineage>
        <taxon>Bacteria</taxon>
        <taxon>Pseudomonadati</taxon>
        <taxon>Pseudomonadota</taxon>
        <taxon>Alphaproteobacteria</taxon>
        <taxon>Sphingomonadales</taxon>
        <taxon>Sphingomonadaceae</taxon>
        <taxon>Sphingomonas</taxon>
    </lineage>
</organism>
<dbReference type="RefSeq" id="WP_076745376.1">
    <property type="nucleotide sequence ID" value="NZ_MPSB01000014.1"/>
</dbReference>
<feature type="chain" id="PRO_5012617960" description="DUF4398 domain-containing protein" evidence="1">
    <location>
        <begin position="21"/>
        <end position="167"/>
    </location>
</feature>
<keyword evidence="3" id="KW-1185">Reference proteome</keyword>
<protein>
    <recommendedName>
        <fullName evidence="4">DUF4398 domain-containing protein</fullName>
    </recommendedName>
</protein>
<dbReference type="EMBL" id="MPSB01000014">
    <property type="protein sequence ID" value="ONF95190.1"/>
    <property type="molecule type" value="Genomic_DNA"/>
</dbReference>
<dbReference type="Proteomes" id="UP000188729">
    <property type="component" value="Unassembled WGS sequence"/>
</dbReference>
<dbReference type="PROSITE" id="PS51257">
    <property type="entry name" value="PROKAR_LIPOPROTEIN"/>
    <property type="match status" value="1"/>
</dbReference>
<gene>
    <name evidence="2" type="ORF">SPHI_26090</name>
</gene>
<name>A0A1V2ERH5_9SPHN</name>
<feature type="signal peptide" evidence="1">
    <location>
        <begin position="1"/>
        <end position="20"/>
    </location>
</feature>
<keyword evidence="1" id="KW-0732">Signal</keyword>
<proteinExistence type="predicted"/>
<evidence type="ECO:0008006" key="4">
    <source>
        <dbReference type="Google" id="ProtNLM"/>
    </source>
</evidence>
<evidence type="ECO:0000313" key="2">
    <source>
        <dbReference type="EMBL" id="ONF95190.1"/>
    </source>
</evidence>
<evidence type="ECO:0000256" key="1">
    <source>
        <dbReference type="SAM" id="SignalP"/>
    </source>
</evidence>
<accession>A0A1V2ERH5</accession>
<reference evidence="2 3" key="1">
    <citation type="submission" date="2016-11" db="EMBL/GenBank/DDBJ databases">
        <title>Genome sequence of Sphingomonas jeddahensis G39.</title>
        <authorList>
            <person name="Poehlein A."/>
            <person name="Wuebbeler J.H."/>
            <person name="Steinbuechel A."/>
            <person name="Daniel R."/>
        </authorList>
    </citation>
    <scope>NUCLEOTIDE SEQUENCE [LARGE SCALE GENOMIC DNA]</scope>
    <source>
        <strain evidence="2 3">G39</strain>
    </source>
</reference>
<dbReference type="OrthoDB" id="7583152at2"/>